<keyword evidence="3" id="KW-0285">Flavoprotein</keyword>
<keyword evidence="4" id="KW-0274">FAD</keyword>
<comment type="cofactor">
    <cofactor evidence="1">
        <name>FAD</name>
        <dbReference type="ChEBI" id="CHEBI:57692"/>
    </cofactor>
</comment>
<dbReference type="InterPro" id="IPR036188">
    <property type="entry name" value="FAD/NAD-bd_sf"/>
</dbReference>
<dbReference type="PRINTS" id="PR00411">
    <property type="entry name" value="PNDRDTASEI"/>
</dbReference>
<evidence type="ECO:0000256" key="3">
    <source>
        <dbReference type="ARBA" id="ARBA00022630"/>
    </source>
</evidence>
<organism evidence="9">
    <name type="scientific">uncultured Rubrobacteraceae bacterium</name>
    <dbReference type="NCBI Taxonomy" id="349277"/>
    <lineage>
        <taxon>Bacteria</taxon>
        <taxon>Bacillati</taxon>
        <taxon>Actinomycetota</taxon>
        <taxon>Rubrobacteria</taxon>
        <taxon>Rubrobacterales</taxon>
        <taxon>Rubrobacteraceae</taxon>
        <taxon>environmental samples</taxon>
    </lineage>
</organism>
<gene>
    <name evidence="9" type="ORF">AVDCRST_MAG05-4009</name>
</gene>
<feature type="region of interest" description="Disordered" evidence="8">
    <location>
        <begin position="248"/>
        <end position="268"/>
    </location>
</feature>
<dbReference type="EMBL" id="CADCVM010000440">
    <property type="protein sequence ID" value="CAA9526403.1"/>
    <property type="molecule type" value="Genomic_DNA"/>
</dbReference>
<accession>A0A6J4TMI4</accession>
<evidence type="ECO:0000256" key="6">
    <source>
        <dbReference type="ARBA" id="ARBA00023002"/>
    </source>
</evidence>
<dbReference type="EC" id="1.14.13.22" evidence="9"/>
<dbReference type="PANTHER" id="PTHR43098:SF3">
    <property type="entry name" value="L-ORNITHINE N(5)-MONOOXYGENASE-RELATED"/>
    <property type="match status" value="1"/>
</dbReference>
<sequence>MSQARENGGLEKADALVVGAGFAGLYALHRLRKLGLRAKVLEAGKGVGGTWFWNRYPGARCDVESLEYSYSFSEELQQEWNWPERFAAQPDILRYINHAADRLDLRRDILTETRVVSATFAKASGVWTVETDRSGSFQAAFLVMATGNLSLPRVPAFPGLETFEGKWYHSGLWPEESVDFSGRRVGVIGTGSSAIQMIPVIAEQAKHLHVFQRTANFSVPGCNRPMAPDIDRRHKERYRHWRDEAKRTPFGIAGHPPPTKSALDEPPDERERVYEAKWKTGGNISFLYAYNDLLVDAASNETASEFVRNKIRSIVRDPKVAELLCPKDHPIGTKRLCLDNGYFETFNRRNVTLIDVRSDPIVEITPSGLRTERTAYELDSIVFATGFDAMTGAVLDIDIRVEGGLSLREKWAAGPRTYLGLMTAGFPNLFMITGPGSPSVKTNMVSSIEQHVDWIADCVQHLKENGIGRIEADQGTEDRWVEHVNEVAESTLYPRANSWYLGANIPGKPRVFMPYVAGLDKYRKICDEVAAKGYEGFVLESG</sequence>
<protein>
    <submittedName>
        <fullName evidence="9">Cyclohexanone monooxygenase</fullName>
        <ecNumber evidence="9">1.14.13.22</ecNumber>
    </submittedName>
</protein>
<dbReference type="AlphaFoldDB" id="A0A6J4TMI4"/>
<comment type="similarity">
    <text evidence="2">Belongs to the FAD-binding monooxygenase family.</text>
</comment>
<dbReference type="Pfam" id="PF13738">
    <property type="entry name" value="Pyr_redox_3"/>
    <property type="match status" value="1"/>
</dbReference>
<evidence type="ECO:0000256" key="8">
    <source>
        <dbReference type="SAM" id="MobiDB-lite"/>
    </source>
</evidence>
<evidence type="ECO:0000256" key="4">
    <source>
        <dbReference type="ARBA" id="ARBA00022827"/>
    </source>
</evidence>
<name>A0A6J4TMI4_9ACTN</name>
<keyword evidence="6 9" id="KW-0560">Oxidoreductase</keyword>
<evidence type="ECO:0000313" key="9">
    <source>
        <dbReference type="EMBL" id="CAA9526403.1"/>
    </source>
</evidence>
<dbReference type="GO" id="GO:0018667">
    <property type="term" value="F:cyclohexanone monooxygenase activity"/>
    <property type="evidence" value="ECO:0007669"/>
    <property type="project" value="UniProtKB-EC"/>
</dbReference>
<reference evidence="9" key="1">
    <citation type="submission" date="2020-02" db="EMBL/GenBank/DDBJ databases">
        <authorList>
            <person name="Meier V. D."/>
        </authorList>
    </citation>
    <scope>NUCLEOTIDE SEQUENCE</scope>
    <source>
        <strain evidence="9">AVDCRST_MAG05</strain>
    </source>
</reference>
<dbReference type="InterPro" id="IPR050775">
    <property type="entry name" value="FAD-binding_Monooxygenases"/>
</dbReference>
<keyword evidence="5" id="KW-0521">NADP</keyword>
<proteinExistence type="inferred from homology"/>
<evidence type="ECO:0000256" key="1">
    <source>
        <dbReference type="ARBA" id="ARBA00001974"/>
    </source>
</evidence>
<dbReference type="SUPFAM" id="SSF51905">
    <property type="entry name" value="FAD/NAD(P)-binding domain"/>
    <property type="match status" value="2"/>
</dbReference>
<evidence type="ECO:0000256" key="2">
    <source>
        <dbReference type="ARBA" id="ARBA00010139"/>
    </source>
</evidence>
<dbReference type="PANTHER" id="PTHR43098">
    <property type="entry name" value="L-ORNITHINE N(5)-MONOOXYGENASE-RELATED"/>
    <property type="match status" value="1"/>
</dbReference>
<evidence type="ECO:0000256" key="5">
    <source>
        <dbReference type="ARBA" id="ARBA00022857"/>
    </source>
</evidence>
<keyword evidence="7 9" id="KW-0503">Monooxygenase</keyword>
<dbReference type="Gene3D" id="3.50.50.60">
    <property type="entry name" value="FAD/NAD(P)-binding domain"/>
    <property type="match status" value="2"/>
</dbReference>
<evidence type="ECO:0000256" key="7">
    <source>
        <dbReference type="ARBA" id="ARBA00023033"/>
    </source>
</evidence>